<dbReference type="Pfam" id="PF01420">
    <property type="entry name" value="Methylase_S"/>
    <property type="match status" value="1"/>
</dbReference>
<dbReference type="Proteomes" id="UP000003843">
    <property type="component" value="Unassembled WGS sequence"/>
</dbReference>
<dbReference type="PANTHER" id="PTHR30408:SF13">
    <property type="entry name" value="TYPE I RESTRICTION ENZYME HINDI SPECIFICITY SUBUNIT"/>
    <property type="match status" value="1"/>
</dbReference>
<feature type="domain" description="Type I restriction modification DNA specificity" evidence="4">
    <location>
        <begin position="5"/>
        <end position="180"/>
    </location>
</feature>
<dbReference type="InterPro" id="IPR052021">
    <property type="entry name" value="Type-I_RS_S_subunit"/>
</dbReference>
<evidence type="ECO:0000313" key="6">
    <source>
        <dbReference type="Proteomes" id="UP000003843"/>
    </source>
</evidence>
<comment type="caution">
    <text evidence="5">The sequence shown here is derived from an EMBL/GenBank/DDBJ whole genome shotgun (WGS) entry which is preliminary data.</text>
</comment>
<sequence>MKRQIKIGEIAEINANSLTQKDMFQEIMYLDTGNITRNEIDNIQILNITMDKIPSRAKRKVKDKTIIYSTVRPNQEHYGFLENPSDNFIVSTGFSTIDVYDDNTDEKFIYYLLTQKHVTDYLHTIGENSVSSYPSINPDDIANLKFTVPYLKTQQSIAAVLSALDKKIALNKQINARLEEMAKTLYDYWFVQFDFPDANGKSYKSSGGEMVFDETLKRKIPKGWEVKQISHWIKADKSGDWGKEQQEGNYTVKVNCVRGADINAINSQGNIEAPIRFILAKNEHKLLSPFDFVVEISGGSPTQSTGRLAPISQYVLDRFDLPLICSNFCKAISLKDTSYFYQFAFMWSDIYKNNILFGWEGKTSGIKNLLFDNFVNGYFECFPPKEIAEQFFKIIDKNHQEQQLLLKQNHQLTQLRDFLLPMLMNGQVSVAE</sequence>
<evidence type="ECO:0000256" key="2">
    <source>
        <dbReference type="ARBA" id="ARBA00022747"/>
    </source>
</evidence>
<dbReference type="InterPro" id="IPR000055">
    <property type="entry name" value="Restrct_endonuc_typeI_TRD"/>
</dbReference>
<dbReference type="AlphaFoldDB" id="D0WB01"/>
<accession>D0WB01</accession>
<dbReference type="InterPro" id="IPR044946">
    <property type="entry name" value="Restrct_endonuc_typeI_TRD_sf"/>
</dbReference>
<dbReference type="Gene3D" id="3.90.220.20">
    <property type="entry name" value="DNA methylase specificity domains"/>
    <property type="match status" value="2"/>
</dbReference>
<evidence type="ECO:0000313" key="5">
    <source>
        <dbReference type="EMBL" id="EEZ75274.1"/>
    </source>
</evidence>
<protein>
    <submittedName>
        <fullName evidence="5">Type I restriction modification DNA specificity domain protein</fullName>
    </submittedName>
</protein>
<name>D0WB01_NEILA</name>
<dbReference type="SUPFAM" id="SSF116734">
    <property type="entry name" value="DNA methylase specificity domain"/>
    <property type="match status" value="2"/>
</dbReference>
<dbReference type="GO" id="GO:0009307">
    <property type="term" value="P:DNA restriction-modification system"/>
    <property type="evidence" value="ECO:0007669"/>
    <property type="project" value="UniProtKB-KW"/>
</dbReference>
<proteinExistence type="inferred from homology"/>
<evidence type="ECO:0000256" key="3">
    <source>
        <dbReference type="ARBA" id="ARBA00023125"/>
    </source>
</evidence>
<evidence type="ECO:0000256" key="1">
    <source>
        <dbReference type="ARBA" id="ARBA00010923"/>
    </source>
</evidence>
<dbReference type="PANTHER" id="PTHR30408">
    <property type="entry name" value="TYPE-1 RESTRICTION ENZYME ECOKI SPECIFICITY PROTEIN"/>
    <property type="match status" value="1"/>
</dbReference>
<dbReference type="EMBL" id="ACEQ02000020">
    <property type="protein sequence ID" value="EEZ75274.1"/>
    <property type="molecule type" value="Genomic_DNA"/>
</dbReference>
<keyword evidence="2" id="KW-0680">Restriction system</keyword>
<organism evidence="5 6">
    <name type="scientific">Neisseria lactamica ATCC 23970</name>
    <dbReference type="NCBI Taxonomy" id="546265"/>
    <lineage>
        <taxon>Bacteria</taxon>
        <taxon>Pseudomonadati</taxon>
        <taxon>Pseudomonadota</taxon>
        <taxon>Betaproteobacteria</taxon>
        <taxon>Neisseriales</taxon>
        <taxon>Neisseriaceae</taxon>
        <taxon>Neisseria</taxon>
    </lineage>
</organism>
<evidence type="ECO:0000259" key="4">
    <source>
        <dbReference type="Pfam" id="PF01420"/>
    </source>
</evidence>
<keyword evidence="3" id="KW-0238">DNA-binding</keyword>
<comment type="similarity">
    <text evidence="1">Belongs to the type-I restriction system S methylase family.</text>
</comment>
<gene>
    <name evidence="5" type="ORF">NEILACOT_04725</name>
</gene>
<reference evidence="5 6" key="1">
    <citation type="submission" date="2009-10" db="EMBL/GenBank/DDBJ databases">
        <authorList>
            <person name="Weinstock G."/>
            <person name="Sodergren E."/>
            <person name="Clifton S."/>
            <person name="Fulton L."/>
            <person name="Fulton B."/>
            <person name="Courtney L."/>
            <person name="Fronick C."/>
            <person name="Harrison M."/>
            <person name="Strong C."/>
            <person name="Farmer C."/>
            <person name="Delahaunty K."/>
            <person name="Markovic C."/>
            <person name="Hall O."/>
            <person name="Minx P."/>
            <person name="Tomlinson C."/>
            <person name="Mitreva M."/>
            <person name="Nelson J."/>
            <person name="Hou S."/>
            <person name="Wollam A."/>
            <person name="Pepin K.H."/>
            <person name="Johnson M."/>
            <person name="Bhonagiri V."/>
            <person name="Nash W.E."/>
            <person name="Warren W."/>
            <person name="Chinwalla A."/>
            <person name="Mardis E.R."/>
            <person name="Wilson R.K."/>
        </authorList>
    </citation>
    <scope>NUCLEOTIDE SEQUENCE [LARGE SCALE GENOMIC DNA]</scope>
    <source>
        <strain evidence="5 6">ATCC 23970</strain>
    </source>
</reference>
<dbReference type="GO" id="GO:0003677">
    <property type="term" value="F:DNA binding"/>
    <property type="evidence" value="ECO:0007669"/>
    <property type="project" value="UniProtKB-KW"/>
</dbReference>
<dbReference type="RefSeq" id="WP_003710039.1">
    <property type="nucleotide sequence ID" value="NZ_KN046803.1"/>
</dbReference>
<dbReference type="PATRIC" id="fig|546265.8.peg.632"/>